<accession>A0A1G5D854</accession>
<dbReference type="CDD" id="cd04301">
    <property type="entry name" value="NAT_SF"/>
    <property type="match status" value="1"/>
</dbReference>
<dbReference type="STRING" id="1120976.SAMN03080606_00824"/>
<dbReference type="RefSeq" id="WP_091540285.1">
    <property type="nucleotide sequence ID" value="NZ_FMUS01000004.1"/>
</dbReference>
<dbReference type="InterPro" id="IPR013653">
    <property type="entry name" value="GCN5-like_dom"/>
</dbReference>
<dbReference type="OrthoDB" id="3185958at2"/>
<keyword evidence="3" id="KW-1185">Reference proteome</keyword>
<evidence type="ECO:0000313" key="2">
    <source>
        <dbReference type="EMBL" id="SCY10691.1"/>
    </source>
</evidence>
<gene>
    <name evidence="2" type="ORF">SAMN03080606_00824</name>
</gene>
<name>A0A1G5D854_9FIRM</name>
<dbReference type="SUPFAM" id="SSF55729">
    <property type="entry name" value="Acyl-CoA N-acyltransferases (Nat)"/>
    <property type="match status" value="1"/>
</dbReference>
<protein>
    <submittedName>
        <fullName evidence="2">FR47-like protein</fullName>
    </submittedName>
</protein>
<evidence type="ECO:0000313" key="3">
    <source>
        <dbReference type="Proteomes" id="UP000198636"/>
    </source>
</evidence>
<evidence type="ECO:0000259" key="1">
    <source>
        <dbReference type="PROSITE" id="PS51186"/>
    </source>
</evidence>
<reference evidence="2 3" key="1">
    <citation type="submission" date="2016-10" db="EMBL/GenBank/DDBJ databases">
        <authorList>
            <person name="de Groot N.N."/>
        </authorList>
    </citation>
    <scope>NUCLEOTIDE SEQUENCE [LARGE SCALE GENOMIC DNA]</scope>
    <source>
        <strain evidence="2 3">DSM 18978</strain>
    </source>
</reference>
<dbReference type="PANTHER" id="PTHR20958">
    <property type="entry name" value="GLYCINE N-ACYLTRANSFERASE-LIKE PROTEIN"/>
    <property type="match status" value="1"/>
</dbReference>
<dbReference type="InterPro" id="IPR016181">
    <property type="entry name" value="Acyl_CoA_acyltransferase"/>
</dbReference>
<proteinExistence type="predicted"/>
<feature type="domain" description="N-acetyltransferase" evidence="1">
    <location>
        <begin position="114"/>
        <end position="238"/>
    </location>
</feature>
<dbReference type="AlphaFoldDB" id="A0A1G5D854"/>
<dbReference type="PANTHER" id="PTHR20958:SF6">
    <property type="entry name" value="GLYCINE N-ACYLTRANSFERASE-LIKE PROTEIN"/>
    <property type="match status" value="1"/>
</dbReference>
<dbReference type="Proteomes" id="UP000198636">
    <property type="component" value="Unassembled WGS sequence"/>
</dbReference>
<dbReference type="Gene3D" id="3.40.630.30">
    <property type="match status" value="1"/>
</dbReference>
<dbReference type="PROSITE" id="PS51186">
    <property type="entry name" value="GNAT"/>
    <property type="match status" value="1"/>
</dbReference>
<dbReference type="InterPro" id="IPR053225">
    <property type="entry name" value="Acyl-CoA_N-acyltransferase"/>
</dbReference>
<dbReference type="Pfam" id="PF08445">
    <property type="entry name" value="FR47"/>
    <property type="match status" value="1"/>
</dbReference>
<dbReference type="InterPro" id="IPR000182">
    <property type="entry name" value="GNAT_dom"/>
</dbReference>
<dbReference type="EMBL" id="FMUS01000004">
    <property type="protein sequence ID" value="SCY10691.1"/>
    <property type="molecule type" value="Genomic_DNA"/>
</dbReference>
<sequence>MEERSSILEYLKKDLVNNVNIINFIESYECNYFERIGDSVLVKGTSDRKWVYISSGNEKELKLLMDKLNDTDREFAIIENWMMPILTDGKKIKWKLSSIRLYLPEDVKLESTATNLDNLNESDAEFIYNNSDYKEYLSIEYIIERIKNGVGSCIRYNGNLAAWGITQDDGAIGFLHVMPEYRKNGFGKAVTIDIIHKLRQQGKLPYVHIEEKNTASMNLAQSMGFKADKEICWFEIEN</sequence>
<dbReference type="GO" id="GO:0016747">
    <property type="term" value="F:acyltransferase activity, transferring groups other than amino-acyl groups"/>
    <property type="evidence" value="ECO:0007669"/>
    <property type="project" value="InterPro"/>
</dbReference>
<organism evidence="2 3">
    <name type="scientific">Alkaliphilus peptidifermentans DSM 18978</name>
    <dbReference type="NCBI Taxonomy" id="1120976"/>
    <lineage>
        <taxon>Bacteria</taxon>
        <taxon>Bacillati</taxon>
        <taxon>Bacillota</taxon>
        <taxon>Clostridia</taxon>
        <taxon>Peptostreptococcales</taxon>
        <taxon>Natronincolaceae</taxon>
        <taxon>Alkaliphilus</taxon>
    </lineage>
</organism>